<evidence type="ECO:0000256" key="1">
    <source>
        <dbReference type="SAM" id="MobiDB-lite"/>
    </source>
</evidence>
<feature type="compositionally biased region" description="Low complexity" evidence="1">
    <location>
        <begin position="185"/>
        <end position="197"/>
    </location>
</feature>
<accession>A0AAV0H739</accession>
<dbReference type="Pfam" id="PF14111">
    <property type="entry name" value="DUF4283"/>
    <property type="match status" value="1"/>
</dbReference>
<sequence length="310" mass="33749">MVAGDRNGEPALHMSVEFKAKICAPWQNTLVVRLLGLRIGFVTLCNRLKSLWRPTGSMEVKDLDHDCFLVKLHNEQDYIRTLTDGLGSENSLLPQGSVEHVGNLLGRTIKLDYHTLTQQRAKFARLAVEVNLSKHLVPIIWLDDEWQKVEYENLPEVSFECGKIGHLSATCPQILTMVSLAQQTSAGGSPPISSPAQPEDPNPGFGTWMMVTRKYRRNSRDVQRKGKVENDLGNHTTTIVSKNGKGGQAVKEGKGLLGPRPISVTNGKSGPKLAIKDGASSSSAHGPKITSKTEVAELVTSNIGNGLLAD</sequence>
<keyword evidence="4" id="KW-1185">Reference proteome</keyword>
<feature type="region of interest" description="Disordered" evidence="1">
    <location>
        <begin position="182"/>
        <end position="204"/>
    </location>
</feature>
<dbReference type="PANTHER" id="PTHR31286:SF99">
    <property type="entry name" value="DUF4283 DOMAIN-CONTAINING PROTEIN"/>
    <property type="match status" value="1"/>
</dbReference>
<comment type="caution">
    <text evidence="3">The sequence shown here is derived from an EMBL/GenBank/DDBJ whole genome shotgun (WGS) entry which is preliminary data.</text>
</comment>
<dbReference type="InterPro" id="IPR025558">
    <property type="entry name" value="DUF4283"/>
</dbReference>
<name>A0AAV0H739_9ROSI</name>
<gene>
    <name evidence="3" type="ORF">LITE_LOCUS2935</name>
</gene>
<dbReference type="InterPro" id="IPR040256">
    <property type="entry name" value="At4g02000-like"/>
</dbReference>
<evidence type="ECO:0000259" key="2">
    <source>
        <dbReference type="Pfam" id="PF14111"/>
    </source>
</evidence>
<organism evidence="3 4">
    <name type="scientific">Linum tenue</name>
    <dbReference type="NCBI Taxonomy" id="586396"/>
    <lineage>
        <taxon>Eukaryota</taxon>
        <taxon>Viridiplantae</taxon>
        <taxon>Streptophyta</taxon>
        <taxon>Embryophyta</taxon>
        <taxon>Tracheophyta</taxon>
        <taxon>Spermatophyta</taxon>
        <taxon>Magnoliopsida</taxon>
        <taxon>eudicotyledons</taxon>
        <taxon>Gunneridae</taxon>
        <taxon>Pentapetalae</taxon>
        <taxon>rosids</taxon>
        <taxon>fabids</taxon>
        <taxon>Malpighiales</taxon>
        <taxon>Linaceae</taxon>
        <taxon>Linum</taxon>
    </lineage>
</organism>
<protein>
    <recommendedName>
        <fullName evidence="2">DUF4283 domain-containing protein</fullName>
    </recommendedName>
</protein>
<dbReference type="AlphaFoldDB" id="A0AAV0H739"/>
<reference evidence="3" key="1">
    <citation type="submission" date="2022-08" db="EMBL/GenBank/DDBJ databases">
        <authorList>
            <person name="Gutierrez-Valencia J."/>
        </authorList>
    </citation>
    <scope>NUCLEOTIDE SEQUENCE</scope>
</reference>
<evidence type="ECO:0000313" key="4">
    <source>
        <dbReference type="Proteomes" id="UP001154282"/>
    </source>
</evidence>
<dbReference type="Proteomes" id="UP001154282">
    <property type="component" value="Unassembled WGS sequence"/>
</dbReference>
<evidence type="ECO:0000313" key="3">
    <source>
        <dbReference type="EMBL" id="CAI0381002.1"/>
    </source>
</evidence>
<feature type="non-terminal residue" evidence="3">
    <location>
        <position position="310"/>
    </location>
</feature>
<dbReference type="PANTHER" id="PTHR31286">
    <property type="entry name" value="GLYCINE-RICH CELL WALL STRUCTURAL PROTEIN 1.8-LIKE"/>
    <property type="match status" value="1"/>
</dbReference>
<feature type="domain" description="DUF4283" evidence="2">
    <location>
        <begin position="25"/>
        <end position="85"/>
    </location>
</feature>
<dbReference type="EMBL" id="CAMGYJ010000002">
    <property type="protein sequence ID" value="CAI0381002.1"/>
    <property type="molecule type" value="Genomic_DNA"/>
</dbReference>
<proteinExistence type="predicted"/>
<feature type="region of interest" description="Disordered" evidence="1">
    <location>
        <begin position="234"/>
        <end position="291"/>
    </location>
</feature>